<keyword evidence="2" id="KW-1185">Reference proteome</keyword>
<sequence>MLKRLGLTMIAVVAFFAVVITPQSEIFAEGWQYDFQTEDGKWDGYFETASGYNNVQIQLFSVSPEVSPSNLMVRLCNRSSGNCTSYKTFGNGYLAHFTNMVYPASFNVDIIDTVSGSVKGGIHIYTY</sequence>
<accession>A0A235BA65</accession>
<reference evidence="1 2" key="1">
    <citation type="submission" date="2017-07" db="EMBL/GenBank/DDBJ databases">
        <title>The genome sequence of Paludifilum halophilum highlights mechanisms for microbial adaptation to high salt environemnts.</title>
        <authorList>
            <person name="Belbahri L."/>
        </authorList>
    </citation>
    <scope>NUCLEOTIDE SEQUENCE [LARGE SCALE GENOMIC DNA]</scope>
    <source>
        <strain evidence="1 2">DSM 102817</strain>
    </source>
</reference>
<evidence type="ECO:0000313" key="2">
    <source>
        <dbReference type="Proteomes" id="UP000215459"/>
    </source>
</evidence>
<name>A0A235BA65_9BACL</name>
<dbReference type="Proteomes" id="UP000215459">
    <property type="component" value="Unassembled WGS sequence"/>
</dbReference>
<evidence type="ECO:0000313" key="1">
    <source>
        <dbReference type="EMBL" id="OYD08475.1"/>
    </source>
</evidence>
<dbReference type="OrthoDB" id="2654780at2"/>
<protein>
    <submittedName>
        <fullName evidence="1">Uncharacterized protein</fullName>
    </submittedName>
</protein>
<dbReference type="RefSeq" id="WP_094263780.1">
    <property type="nucleotide sequence ID" value="NZ_NOWF01000003.1"/>
</dbReference>
<dbReference type="EMBL" id="NOWF01000003">
    <property type="protein sequence ID" value="OYD08475.1"/>
    <property type="molecule type" value="Genomic_DNA"/>
</dbReference>
<organism evidence="1 2">
    <name type="scientific">Paludifilum halophilum</name>
    <dbReference type="NCBI Taxonomy" id="1642702"/>
    <lineage>
        <taxon>Bacteria</taxon>
        <taxon>Bacillati</taxon>
        <taxon>Bacillota</taxon>
        <taxon>Bacilli</taxon>
        <taxon>Bacillales</taxon>
        <taxon>Thermoactinomycetaceae</taxon>
        <taxon>Paludifilum</taxon>
    </lineage>
</organism>
<proteinExistence type="predicted"/>
<dbReference type="AlphaFoldDB" id="A0A235BA65"/>
<comment type="caution">
    <text evidence="1">The sequence shown here is derived from an EMBL/GenBank/DDBJ whole genome shotgun (WGS) entry which is preliminary data.</text>
</comment>
<gene>
    <name evidence="1" type="ORF">CHM34_06500</name>
</gene>